<organism evidence="4 5">
    <name type="scientific">Nitratiruptor tergarcus DSM 16512</name>
    <dbReference type="NCBI Taxonomy" id="1069081"/>
    <lineage>
        <taxon>Bacteria</taxon>
        <taxon>Pseudomonadati</taxon>
        <taxon>Campylobacterota</taxon>
        <taxon>Epsilonproteobacteria</taxon>
        <taxon>Nautiliales</taxon>
        <taxon>Nitratiruptoraceae</taxon>
        <taxon>Nitratiruptor</taxon>
    </lineage>
</organism>
<dbReference type="OrthoDB" id="9813375at2"/>
<dbReference type="STRING" id="1069081.SAMN05660197_1911"/>
<dbReference type="PANTHER" id="PTHR30314:SF3">
    <property type="entry name" value="MITOCHONDRIAL DIVISION PROTEIN FSZA"/>
    <property type="match status" value="1"/>
</dbReference>
<dbReference type="Proteomes" id="UP000192602">
    <property type="component" value="Unassembled WGS sequence"/>
</dbReference>
<keyword evidence="2" id="KW-0342">GTP-binding</keyword>
<feature type="domain" description="Tubulin/FtsZ GTPase" evidence="3">
    <location>
        <begin position="4"/>
        <end position="188"/>
    </location>
</feature>
<dbReference type="InterPro" id="IPR003008">
    <property type="entry name" value="Tubulin_FtsZ_GTPase"/>
</dbReference>
<dbReference type="PROSITE" id="PS51257">
    <property type="entry name" value="PROKAR_LIPOPROTEIN"/>
    <property type="match status" value="1"/>
</dbReference>
<name>A0A1W1WV07_9BACT</name>
<protein>
    <submittedName>
        <fullName evidence="4">Cell division GTPase</fullName>
    </submittedName>
</protein>
<dbReference type="PANTHER" id="PTHR30314">
    <property type="entry name" value="CELL DIVISION PROTEIN FTSZ-RELATED"/>
    <property type="match status" value="1"/>
</dbReference>
<keyword evidence="4" id="KW-0132">Cell division</keyword>
<evidence type="ECO:0000256" key="2">
    <source>
        <dbReference type="ARBA" id="ARBA00023134"/>
    </source>
</evidence>
<evidence type="ECO:0000256" key="1">
    <source>
        <dbReference type="ARBA" id="ARBA00022741"/>
    </source>
</evidence>
<dbReference type="SUPFAM" id="SSF52490">
    <property type="entry name" value="Tubulin nucleotide-binding domain-like"/>
    <property type="match status" value="1"/>
</dbReference>
<dbReference type="AlphaFoldDB" id="A0A1W1WV07"/>
<dbReference type="Pfam" id="PF00091">
    <property type="entry name" value="Tubulin"/>
    <property type="match status" value="1"/>
</dbReference>
<dbReference type="SMART" id="SM00864">
    <property type="entry name" value="Tubulin"/>
    <property type="match status" value="1"/>
</dbReference>
<keyword evidence="1" id="KW-0547">Nucleotide-binding</keyword>
<dbReference type="PRINTS" id="PR00423">
    <property type="entry name" value="CELLDVISFTSZ"/>
</dbReference>
<dbReference type="GO" id="GO:0003924">
    <property type="term" value="F:GTPase activity"/>
    <property type="evidence" value="ECO:0007669"/>
    <property type="project" value="InterPro"/>
</dbReference>
<dbReference type="GO" id="GO:0051301">
    <property type="term" value="P:cell division"/>
    <property type="evidence" value="ECO:0007669"/>
    <property type="project" value="UniProtKB-KW"/>
</dbReference>
<proteinExistence type="predicted"/>
<dbReference type="GO" id="GO:0005737">
    <property type="term" value="C:cytoplasm"/>
    <property type="evidence" value="ECO:0007669"/>
    <property type="project" value="TreeGrafter"/>
</dbReference>
<evidence type="ECO:0000259" key="3">
    <source>
        <dbReference type="SMART" id="SM00864"/>
    </source>
</evidence>
<keyword evidence="5" id="KW-1185">Reference proteome</keyword>
<reference evidence="5" key="1">
    <citation type="submission" date="2017-04" db="EMBL/GenBank/DDBJ databases">
        <authorList>
            <person name="Varghese N."/>
            <person name="Submissions S."/>
        </authorList>
    </citation>
    <scope>NUCLEOTIDE SEQUENCE [LARGE SCALE GENOMIC DNA]</scope>
    <source>
        <strain evidence="5">DSM 16512</strain>
    </source>
</reference>
<evidence type="ECO:0000313" key="5">
    <source>
        <dbReference type="Proteomes" id="UP000192602"/>
    </source>
</evidence>
<dbReference type="Gene3D" id="3.40.50.1440">
    <property type="entry name" value="Tubulin/FtsZ, GTPase domain"/>
    <property type="match status" value="1"/>
</dbReference>
<keyword evidence="4" id="KW-0131">Cell cycle</keyword>
<evidence type="ECO:0000313" key="4">
    <source>
        <dbReference type="EMBL" id="SMC10076.1"/>
    </source>
</evidence>
<dbReference type="GO" id="GO:0005525">
    <property type="term" value="F:GTP binding"/>
    <property type="evidence" value="ECO:0007669"/>
    <property type="project" value="UniProtKB-KW"/>
</dbReference>
<dbReference type="GO" id="GO:0032153">
    <property type="term" value="C:cell division site"/>
    <property type="evidence" value="ECO:0007669"/>
    <property type="project" value="TreeGrafter"/>
</dbReference>
<dbReference type="InterPro" id="IPR036525">
    <property type="entry name" value="Tubulin/FtsZ_GTPase_sf"/>
</dbReference>
<accession>A0A1W1WV07</accession>
<gene>
    <name evidence="4" type="ORF">SAMN05660197_1911</name>
</gene>
<dbReference type="RefSeq" id="WP_084276453.1">
    <property type="nucleotide sequence ID" value="NZ_AP026671.1"/>
</dbReference>
<dbReference type="EMBL" id="FWWZ01000001">
    <property type="protein sequence ID" value="SMC10076.1"/>
    <property type="molecule type" value="Genomic_DNA"/>
</dbReference>
<sequence>MNKKCCIIGIGGGGCKMLELLAESDLLCTLIAVNNEKGTLNFLDSCITNKIYVNKDQEALKGYLENPYNEENILDENIKNNLYELTKDCNEIAIVMTGGGVTGGTIAPIIAKYLKSLSKTVVAFTTLPFTFEGKKREKIARKTIENLEEICDQIEVIDNNKILKSLNKNDNMDDLNVKLSNIILRKIKNIF</sequence>
<dbReference type="InterPro" id="IPR045061">
    <property type="entry name" value="FtsZ/CetZ"/>
</dbReference>